<accession>A0A816NF53</accession>
<proteinExistence type="predicted"/>
<protein>
    <submittedName>
        <fullName evidence="1">(rape) hypothetical protein</fullName>
    </submittedName>
</protein>
<reference evidence="1" key="1">
    <citation type="submission" date="2021-01" db="EMBL/GenBank/DDBJ databases">
        <authorList>
            <consortium name="Genoscope - CEA"/>
            <person name="William W."/>
        </authorList>
    </citation>
    <scope>NUCLEOTIDE SEQUENCE</scope>
</reference>
<organism evidence="1">
    <name type="scientific">Brassica napus</name>
    <name type="common">Rape</name>
    <dbReference type="NCBI Taxonomy" id="3708"/>
    <lineage>
        <taxon>Eukaryota</taxon>
        <taxon>Viridiplantae</taxon>
        <taxon>Streptophyta</taxon>
        <taxon>Embryophyta</taxon>
        <taxon>Tracheophyta</taxon>
        <taxon>Spermatophyta</taxon>
        <taxon>Magnoliopsida</taxon>
        <taxon>eudicotyledons</taxon>
        <taxon>Gunneridae</taxon>
        <taxon>Pentapetalae</taxon>
        <taxon>rosids</taxon>
        <taxon>malvids</taxon>
        <taxon>Brassicales</taxon>
        <taxon>Brassicaceae</taxon>
        <taxon>Brassiceae</taxon>
        <taxon>Brassica</taxon>
    </lineage>
</organism>
<dbReference type="AlphaFoldDB" id="A0A816NF53"/>
<evidence type="ECO:0000313" key="1">
    <source>
        <dbReference type="EMBL" id="CAF2024675.1"/>
    </source>
</evidence>
<dbReference type="Proteomes" id="UP001295469">
    <property type="component" value="Chromosome C07"/>
</dbReference>
<dbReference type="EMBL" id="HG994371">
    <property type="protein sequence ID" value="CAF2024675.1"/>
    <property type="molecule type" value="Genomic_DNA"/>
</dbReference>
<gene>
    <name evidence="1" type="ORF">DARMORV10_C07P49870.1</name>
</gene>
<sequence length="103" mass="11923">METEAKQEDASPDPILIDLDRGVKTIETPYNCGYTSDTKSTRKPKKVPYKMGKKKKKMNLLTAPAKHNCRRDSTAQRKIIAYVFKKKKSFKRKRTCTFFTCIT</sequence>
<name>A0A816NF53_BRANA</name>